<name>A0AAW2ZB79_9EUKA</name>
<dbReference type="AlphaFoldDB" id="A0AAW2ZB79"/>
<sequence>MSFHPGRISSDQKIKALAMGAGVLGLVFGLNRYIVYYGYRPTTCNPETQYFEDMYTTRGGRNLRTEPLFQDQTKSYSPTTFKRTSLDPNDYPPREFPVLDKRALSLCRINNLIYSQPGFYDALKELQSKDKNESYEALSSPEFIEFIEKYLEGADQK</sequence>
<reference evidence="1 2" key="1">
    <citation type="submission" date="2024-03" db="EMBL/GenBank/DDBJ databases">
        <title>The Acrasis kona genome and developmental transcriptomes reveal deep origins of eukaryotic multicellular pathways.</title>
        <authorList>
            <person name="Sheikh S."/>
            <person name="Fu C.-J."/>
            <person name="Brown M.W."/>
            <person name="Baldauf S.L."/>
        </authorList>
    </citation>
    <scope>NUCLEOTIDE SEQUENCE [LARGE SCALE GENOMIC DNA]</scope>
    <source>
        <strain evidence="1 2">ATCC MYA-3509</strain>
    </source>
</reference>
<keyword evidence="2" id="KW-1185">Reference proteome</keyword>
<dbReference type="Proteomes" id="UP001431209">
    <property type="component" value="Unassembled WGS sequence"/>
</dbReference>
<protein>
    <submittedName>
        <fullName evidence="1">RimO</fullName>
    </submittedName>
</protein>
<comment type="caution">
    <text evidence="1">The sequence shown here is derived from an EMBL/GenBank/DDBJ whole genome shotgun (WGS) entry which is preliminary data.</text>
</comment>
<gene>
    <name evidence="1" type="ORF">AKO1_000967</name>
</gene>
<evidence type="ECO:0000313" key="1">
    <source>
        <dbReference type="EMBL" id="KAL0487112.1"/>
    </source>
</evidence>
<dbReference type="EMBL" id="JAOPGA020001302">
    <property type="protein sequence ID" value="KAL0487112.1"/>
    <property type="molecule type" value="Genomic_DNA"/>
</dbReference>
<evidence type="ECO:0000313" key="2">
    <source>
        <dbReference type="Proteomes" id="UP001431209"/>
    </source>
</evidence>
<proteinExistence type="predicted"/>
<accession>A0AAW2ZB79</accession>
<organism evidence="1 2">
    <name type="scientific">Acrasis kona</name>
    <dbReference type="NCBI Taxonomy" id="1008807"/>
    <lineage>
        <taxon>Eukaryota</taxon>
        <taxon>Discoba</taxon>
        <taxon>Heterolobosea</taxon>
        <taxon>Tetramitia</taxon>
        <taxon>Eutetramitia</taxon>
        <taxon>Acrasidae</taxon>
        <taxon>Acrasis</taxon>
    </lineage>
</organism>